<accession>A0ABT0A7X4</accession>
<dbReference type="PROSITE" id="PS50885">
    <property type="entry name" value="HAMP"/>
    <property type="match status" value="1"/>
</dbReference>
<dbReference type="SMART" id="SM00065">
    <property type="entry name" value="GAF"/>
    <property type="match status" value="1"/>
</dbReference>
<keyword evidence="6" id="KW-0808">Transferase</keyword>
<feature type="transmembrane region" description="Helical" evidence="3">
    <location>
        <begin position="188"/>
        <end position="205"/>
    </location>
</feature>
<dbReference type="InterPro" id="IPR003018">
    <property type="entry name" value="GAF"/>
</dbReference>
<dbReference type="Pfam" id="PF00990">
    <property type="entry name" value="GGDEF"/>
    <property type="match status" value="1"/>
</dbReference>
<keyword evidence="3" id="KW-0812">Transmembrane</keyword>
<feature type="domain" description="HAMP" evidence="4">
    <location>
        <begin position="207"/>
        <end position="260"/>
    </location>
</feature>
<name>A0ABT0A7X4_9SPHN</name>
<feature type="domain" description="GGDEF" evidence="5">
    <location>
        <begin position="462"/>
        <end position="595"/>
    </location>
</feature>
<evidence type="ECO:0000259" key="4">
    <source>
        <dbReference type="PROSITE" id="PS50885"/>
    </source>
</evidence>
<evidence type="ECO:0000256" key="3">
    <source>
        <dbReference type="SAM" id="Phobius"/>
    </source>
</evidence>
<dbReference type="Gene3D" id="3.30.70.270">
    <property type="match status" value="1"/>
</dbReference>
<dbReference type="Pfam" id="PF00672">
    <property type="entry name" value="HAMP"/>
    <property type="match status" value="1"/>
</dbReference>
<dbReference type="PROSITE" id="PS50887">
    <property type="entry name" value="GGDEF"/>
    <property type="match status" value="1"/>
</dbReference>
<evidence type="ECO:0000313" key="6">
    <source>
        <dbReference type="EMBL" id="MCJ1959272.1"/>
    </source>
</evidence>
<evidence type="ECO:0000256" key="2">
    <source>
        <dbReference type="ARBA" id="ARBA00034247"/>
    </source>
</evidence>
<dbReference type="Gene3D" id="3.30.450.40">
    <property type="match status" value="1"/>
</dbReference>
<dbReference type="EC" id="2.7.7.65" evidence="1"/>
<dbReference type="EMBL" id="JALHAT010000001">
    <property type="protein sequence ID" value="MCJ1959272.1"/>
    <property type="molecule type" value="Genomic_DNA"/>
</dbReference>
<dbReference type="NCBIfam" id="TIGR00254">
    <property type="entry name" value="GGDEF"/>
    <property type="match status" value="1"/>
</dbReference>
<dbReference type="PANTHER" id="PTHR45138">
    <property type="entry name" value="REGULATORY COMPONENTS OF SENSORY TRANSDUCTION SYSTEM"/>
    <property type="match status" value="1"/>
</dbReference>
<keyword evidence="3" id="KW-0472">Membrane</keyword>
<sequence length="603" mass="67813">MRLATITNWAYGATVLLTIVSGTTMLLSSSAQEHERVAVERRFALDRATERLAEDVYRLTDRARQYLNTGDATYQVLYTREAADTDKLEERLRRIAEAGATPAELAVLREGLRWADSLRDEQKEALAAQADGNTSRARQILFGAEYERELDRAITMVERFQEQLDQRTEIEIAEATRISRIWRTTSEVMLAITAFLFLCVLYFVFKRRVLRPVVRLSDVVNRLAAQDYGVEPPTYEDVDEIGDMAQAIRVFRENGIERQRLEAVQEAERASRALLARMTQRMQGCDTLDALTDVVQRFVPEIVPGFAGRLYVLDPDSNRLEETGNWLDPQHSGPAFSTLDCWALRRGLPHRPAGETIDVPCAHLDLDGADALPDTLCLPLIAQRQTLGLIYFESRKARGEQRFPENYLQMLSENIGLALSNLRLRERLQAMALTDSLTGLSNRRNFEEELPLTLAKAERDASALSFLMLDIDHFKRINDGFGHEAGDTVLRAVGTALRQSMREDTRIFRYGGEEFLVMLPGADSAQAMERAEDLRARIGSLEILHHGEALGPVTVSVGLASTPDHCPAAKLVRTADAALYRAKDLGRNRVEAAQPRKDERRAG</sequence>
<dbReference type="PANTHER" id="PTHR45138:SF9">
    <property type="entry name" value="DIGUANYLATE CYCLASE DGCM-RELATED"/>
    <property type="match status" value="1"/>
</dbReference>
<dbReference type="InterPro" id="IPR003660">
    <property type="entry name" value="HAMP_dom"/>
</dbReference>
<evidence type="ECO:0000259" key="5">
    <source>
        <dbReference type="PROSITE" id="PS50887"/>
    </source>
</evidence>
<proteinExistence type="predicted"/>
<dbReference type="InterPro" id="IPR029787">
    <property type="entry name" value="Nucleotide_cyclase"/>
</dbReference>
<dbReference type="CDD" id="cd06225">
    <property type="entry name" value="HAMP"/>
    <property type="match status" value="1"/>
</dbReference>
<evidence type="ECO:0000313" key="7">
    <source>
        <dbReference type="Proteomes" id="UP001162802"/>
    </source>
</evidence>
<dbReference type="RefSeq" id="WP_243796413.1">
    <property type="nucleotide sequence ID" value="NZ_JALHAT010000001.1"/>
</dbReference>
<dbReference type="SMART" id="SM00267">
    <property type="entry name" value="GGDEF"/>
    <property type="match status" value="1"/>
</dbReference>
<dbReference type="GO" id="GO:0052621">
    <property type="term" value="F:diguanylate cyclase activity"/>
    <property type="evidence" value="ECO:0007669"/>
    <property type="project" value="UniProtKB-EC"/>
</dbReference>
<gene>
    <name evidence="6" type="ORF">MTR65_01085</name>
</gene>
<keyword evidence="7" id="KW-1185">Reference proteome</keyword>
<organism evidence="6 7">
    <name type="scientific">Novosphingobium mangrovi</name>
    <name type="common">ex Hu et al. 2023</name>
    <dbReference type="NCBI Taxonomy" id="2930094"/>
    <lineage>
        <taxon>Bacteria</taxon>
        <taxon>Pseudomonadati</taxon>
        <taxon>Pseudomonadota</taxon>
        <taxon>Alphaproteobacteria</taxon>
        <taxon>Sphingomonadales</taxon>
        <taxon>Sphingomonadaceae</taxon>
        <taxon>Novosphingobium</taxon>
    </lineage>
</organism>
<evidence type="ECO:0000256" key="1">
    <source>
        <dbReference type="ARBA" id="ARBA00012528"/>
    </source>
</evidence>
<dbReference type="InterPro" id="IPR043128">
    <property type="entry name" value="Rev_trsase/Diguanyl_cyclase"/>
</dbReference>
<comment type="catalytic activity">
    <reaction evidence="2">
        <text>2 GTP = 3',3'-c-di-GMP + 2 diphosphate</text>
        <dbReference type="Rhea" id="RHEA:24898"/>
        <dbReference type="ChEBI" id="CHEBI:33019"/>
        <dbReference type="ChEBI" id="CHEBI:37565"/>
        <dbReference type="ChEBI" id="CHEBI:58805"/>
        <dbReference type="EC" id="2.7.7.65"/>
    </reaction>
</comment>
<comment type="caution">
    <text evidence="6">The sequence shown here is derived from an EMBL/GenBank/DDBJ whole genome shotgun (WGS) entry which is preliminary data.</text>
</comment>
<feature type="transmembrane region" description="Helical" evidence="3">
    <location>
        <begin position="6"/>
        <end position="27"/>
    </location>
</feature>
<dbReference type="InterPro" id="IPR029016">
    <property type="entry name" value="GAF-like_dom_sf"/>
</dbReference>
<dbReference type="SMART" id="SM00304">
    <property type="entry name" value="HAMP"/>
    <property type="match status" value="1"/>
</dbReference>
<dbReference type="InterPro" id="IPR050469">
    <property type="entry name" value="Diguanylate_Cyclase"/>
</dbReference>
<dbReference type="SUPFAM" id="SSF55781">
    <property type="entry name" value="GAF domain-like"/>
    <property type="match status" value="1"/>
</dbReference>
<dbReference type="InterPro" id="IPR000160">
    <property type="entry name" value="GGDEF_dom"/>
</dbReference>
<dbReference type="Gene3D" id="6.10.340.10">
    <property type="match status" value="1"/>
</dbReference>
<dbReference type="Proteomes" id="UP001162802">
    <property type="component" value="Unassembled WGS sequence"/>
</dbReference>
<keyword evidence="6" id="KW-0548">Nucleotidyltransferase</keyword>
<dbReference type="SUPFAM" id="SSF158472">
    <property type="entry name" value="HAMP domain-like"/>
    <property type="match status" value="1"/>
</dbReference>
<dbReference type="CDD" id="cd01949">
    <property type="entry name" value="GGDEF"/>
    <property type="match status" value="1"/>
</dbReference>
<protein>
    <recommendedName>
        <fullName evidence="1">diguanylate cyclase</fullName>
        <ecNumber evidence="1">2.7.7.65</ecNumber>
    </recommendedName>
</protein>
<keyword evidence="3" id="KW-1133">Transmembrane helix</keyword>
<dbReference type="SUPFAM" id="SSF55073">
    <property type="entry name" value="Nucleotide cyclase"/>
    <property type="match status" value="1"/>
</dbReference>
<reference evidence="6" key="1">
    <citation type="submission" date="2022-03" db="EMBL/GenBank/DDBJ databases">
        <title>Identification of a novel bacterium isolated from mangrove sediments.</title>
        <authorList>
            <person name="Pan X."/>
        </authorList>
    </citation>
    <scope>NUCLEOTIDE SEQUENCE</scope>
    <source>
        <strain evidence="6">B2637</strain>
    </source>
</reference>